<evidence type="ECO:0000313" key="8">
    <source>
        <dbReference type="Proteomes" id="UP001199915"/>
    </source>
</evidence>
<organism evidence="7 8">
    <name type="scientific">Fusicatenibacter saccharivorans</name>
    <dbReference type="NCBI Taxonomy" id="1150298"/>
    <lineage>
        <taxon>Bacteria</taxon>
        <taxon>Bacillati</taxon>
        <taxon>Bacillota</taxon>
        <taxon>Clostridia</taxon>
        <taxon>Lachnospirales</taxon>
        <taxon>Lachnospiraceae</taxon>
        <taxon>Fusicatenibacter</taxon>
    </lineage>
</organism>
<gene>
    <name evidence="7" type="ORF">L0N21_08270</name>
</gene>
<dbReference type="EC" id="2.4.2.30" evidence="1"/>
<evidence type="ECO:0000256" key="5">
    <source>
        <dbReference type="ARBA" id="ARBA00033987"/>
    </source>
</evidence>
<comment type="catalytic activity">
    <reaction evidence="5">
        <text>NAD(+) + (ADP-D-ribosyl)n-acceptor = nicotinamide + (ADP-D-ribosyl)n+1-acceptor + H(+).</text>
        <dbReference type="EC" id="2.4.2.30"/>
    </reaction>
</comment>
<name>A0AAE3JWT7_9FIRM</name>
<evidence type="ECO:0000313" key="7">
    <source>
        <dbReference type="EMBL" id="MCG4765502.1"/>
    </source>
</evidence>
<comment type="caution">
    <text evidence="7">The sequence shown here is derived from an EMBL/GenBank/DDBJ whole genome shotgun (WGS) entry which is preliminary data.</text>
</comment>
<reference evidence="7" key="1">
    <citation type="submission" date="2022-01" db="EMBL/GenBank/DDBJ databases">
        <title>Collection of gut derived symbiotic bacterial strains cultured from healthy donors.</title>
        <authorList>
            <person name="Lin H."/>
            <person name="Kohout C."/>
            <person name="Waligurski E."/>
            <person name="Pamer E.G."/>
        </authorList>
    </citation>
    <scope>NUCLEOTIDE SEQUENCE</scope>
    <source>
        <strain evidence="7">DFI.5.49</strain>
    </source>
</reference>
<dbReference type="GO" id="GO:1990404">
    <property type="term" value="F:NAD+-protein mono-ADP-ribosyltransferase activity"/>
    <property type="evidence" value="ECO:0007669"/>
    <property type="project" value="TreeGrafter"/>
</dbReference>
<feature type="domain" description="PARP catalytic" evidence="6">
    <location>
        <begin position="310"/>
        <end position="396"/>
    </location>
</feature>
<dbReference type="AlphaFoldDB" id="A0AAE3JWT7"/>
<dbReference type="Proteomes" id="UP001199915">
    <property type="component" value="Unassembled WGS sequence"/>
</dbReference>
<dbReference type="GO" id="GO:0006302">
    <property type="term" value="P:double-strand break repair"/>
    <property type="evidence" value="ECO:0007669"/>
    <property type="project" value="TreeGrafter"/>
</dbReference>
<keyword evidence="2" id="KW-0328">Glycosyltransferase</keyword>
<dbReference type="Gene3D" id="3.90.228.10">
    <property type="match status" value="1"/>
</dbReference>
<proteinExistence type="predicted"/>
<dbReference type="GO" id="GO:0070212">
    <property type="term" value="P:protein poly-ADP-ribosylation"/>
    <property type="evidence" value="ECO:0007669"/>
    <property type="project" value="TreeGrafter"/>
</dbReference>
<dbReference type="RefSeq" id="WP_238033144.1">
    <property type="nucleotide sequence ID" value="NZ_JAKNFS010000010.1"/>
</dbReference>
<accession>A0AAE3JWT7</accession>
<evidence type="ECO:0000259" key="6">
    <source>
        <dbReference type="Pfam" id="PF00644"/>
    </source>
</evidence>
<protein>
    <recommendedName>
        <fullName evidence="1">NAD(+) ADP-ribosyltransferase</fullName>
        <ecNumber evidence="1">2.4.2.30</ecNumber>
    </recommendedName>
</protein>
<dbReference type="Pfam" id="PF00644">
    <property type="entry name" value="PARP"/>
    <property type="match status" value="1"/>
</dbReference>
<keyword evidence="3" id="KW-0808">Transferase</keyword>
<dbReference type="EMBL" id="JAKNFS010000010">
    <property type="protein sequence ID" value="MCG4765502.1"/>
    <property type="molecule type" value="Genomic_DNA"/>
</dbReference>
<evidence type="ECO:0000256" key="1">
    <source>
        <dbReference type="ARBA" id="ARBA00012020"/>
    </source>
</evidence>
<dbReference type="PANTHER" id="PTHR10459">
    <property type="entry name" value="DNA LIGASE"/>
    <property type="match status" value="1"/>
</dbReference>
<dbReference type="SUPFAM" id="SSF56399">
    <property type="entry name" value="ADP-ribosylation"/>
    <property type="match status" value="1"/>
</dbReference>
<dbReference type="InterPro" id="IPR050800">
    <property type="entry name" value="ARTD/PARP"/>
</dbReference>
<keyword evidence="4" id="KW-0520">NAD</keyword>
<dbReference type="InterPro" id="IPR012317">
    <property type="entry name" value="Poly(ADP-ribose)pol_cat_dom"/>
</dbReference>
<sequence>MHITIKTYTDTRNMEVPQTESALYKAIGEQLLNLSVPNRLLVSTPVGEAEFDVKQRGTFAKDGTIYPSMYVTEEYNTIQLPQDTYPEAYLTCINPVSNNYKFYHFRPSGSVLNATYGRIGAGRGEAFGKKDLKTPYPIHLYWIRYYEKLSKGYKDESSIYLAPAVSETPAAPTIPDQRPEAIELYQKLYTYAKGMVEQHLVHHDKVTVEQVSQSKKILAELSTKTTLKDFNETLQKLLTISPRKSRYVKSLLAVKTSDFPAIIDRENDLITAMEVMRPSGSIGSFREHNIHVFEATDSQRQEVIEHLTPSLQRKVRKIWRVIPDRQQKTFNSYCKEHHIRYVRQMWHGSRNANWLSITENSIKILPSYENGRMFGDGVYFALNPNKSFLYTSSSSAKYTNEHENVVYMQCH</sequence>
<evidence type="ECO:0000256" key="3">
    <source>
        <dbReference type="ARBA" id="ARBA00022679"/>
    </source>
</evidence>
<evidence type="ECO:0000256" key="4">
    <source>
        <dbReference type="ARBA" id="ARBA00023027"/>
    </source>
</evidence>
<dbReference type="GO" id="GO:0003950">
    <property type="term" value="F:NAD+ poly-ADP-ribosyltransferase activity"/>
    <property type="evidence" value="ECO:0007669"/>
    <property type="project" value="UniProtKB-EC"/>
</dbReference>
<dbReference type="PANTHER" id="PTHR10459:SF60">
    <property type="entry name" value="POLY [ADP-RIBOSE] POLYMERASE 2"/>
    <property type="match status" value="1"/>
</dbReference>
<evidence type="ECO:0000256" key="2">
    <source>
        <dbReference type="ARBA" id="ARBA00022676"/>
    </source>
</evidence>